<comment type="caution">
    <text evidence="3">The sequence shown here is derived from an EMBL/GenBank/DDBJ whole genome shotgun (WGS) entry which is preliminary data.</text>
</comment>
<dbReference type="Gene3D" id="3.40.50.2000">
    <property type="entry name" value="Glycogen Phosphorylase B"/>
    <property type="match status" value="2"/>
</dbReference>
<dbReference type="CDD" id="cd03789">
    <property type="entry name" value="GT9_LPS_heptosyltransferase"/>
    <property type="match status" value="1"/>
</dbReference>
<evidence type="ECO:0000313" key="3">
    <source>
        <dbReference type="EMBL" id="MCG2617196.1"/>
    </source>
</evidence>
<organism evidence="3 4">
    <name type="scientific">Terrimonas ginsenosidimutans</name>
    <dbReference type="NCBI Taxonomy" id="2908004"/>
    <lineage>
        <taxon>Bacteria</taxon>
        <taxon>Pseudomonadati</taxon>
        <taxon>Bacteroidota</taxon>
        <taxon>Chitinophagia</taxon>
        <taxon>Chitinophagales</taxon>
        <taxon>Chitinophagaceae</taxon>
        <taxon>Terrimonas</taxon>
    </lineage>
</organism>
<dbReference type="InterPro" id="IPR002201">
    <property type="entry name" value="Glyco_trans_9"/>
</dbReference>
<dbReference type="Proteomes" id="UP001165367">
    <property type="component" value="Unassembled WGS sequence"/>
</dbReference>
<accession>A0ABS9KXW7</accession>
<evidence type="ECO:0000256" key="1">
    <source>
        <dbReference type="ARBA" id="ARBA00022676"/>
    </source>
</evidence>
<dbReference type="RefSeq" id="WP_237875733.1">
    <property type="nucleotide sequence ID" value="NZ_JAKLTR010000018.1"/>
</dbReference>
<dbReference type="SUPFAM" id="SSF53756">
    <property type="entry name" value="UDP-Glycosyltransferase/glycogen phosphorylase"/>
    <property type="match status" value="1"/>
</dbReference>
<dbReference type="PANTHER" id="PTHR30160">
    <property type="entry name" value="TETRAACYLDISACCHARIDE 4'-KINASE-RELATED"/>
    <property type="match status" value="1"/>
</dbReference>
<dbReference type="EMBL" id="JAKLTR010000018">
    <property type="protein sequence ID" value="MCG2617196.1"/>
    <property type="molecule type" value="Genomic_DNA"/>
</dbReference>
<keyword evidence="2" id="KW-0808">Transferase</keyword>
<dbReference type="InterPro" id="IPR051199">
    <property type="entry name" value="LPS_LOS_Heptosyltrfase"/>
</dbReference>
<keyword evidence="4" id="KW-1185">Reference proteome</keyword>
<proteinExistence type="predicted"/>
<protein>
    <submittedName>
        <fullName evidence="3">Glycosyltransferase family 9 protein</fullName>
    </submittedName>
</protein>
<name>A0ABS9KXW7_9BACT</name>
<evidence type="ECO:0000313" key="4">
    <source>
        <dbReference type="Proteomes" id="UP001165367"/>
    </source>
</evidence>
<dbReference type="Pfam" id="PF01075">
    <property type="entry name" value="Glyco_transf_9"/>
    <property type="match status" value="1"/>
</dbReference>
<reference evidence="3" key="1">
    <citation type="submission" date="2022-01" db="EMBL/GenBank/DDBJ databases">
        <authorList>
            <person name="Jo J.-H."/>
            <person name="Im W.-T."/>
        </authorList>
    </citation>
    <scope>NUCLEOTIDE SEQUENCE</scope>
    <source>
        <strain evidence="3">NA20</strain>
    </source>
</reference>
<dbReference type="PANTHER" id="PTHR30160:SF22">
    <property type="entry name" value="LIPOPOLYSACCHARIDE CORE BIOSYNTHESIS PROTEIN"/>
    <property type="match status" value="1"/>
</dbReference>
<evidence type="ECO:0000256" key="2">
    <source>
        <dbReference type="ARBA" id="ARBA00022679"/>
    </source>
</evidence>
<sequence>MKPKHLLVIRNSALGDVAMTAPVLQQLLQQYPELRLTVVTTPAFSPIFAPLERTDVIGLDKRGRHKGFFGIYKLFQELRSANRFDAIADLHNVLRSTILRNLFRLTGIPVAKIDKGRKEKKELTRKENKKLVQLKTSFQRYADVFAALGFPVKLDKEVQPYAKQTLPAAAASLFHPGKIHIGIAPFAKHGEKMYPVDKMLLVIQQLHSADQHQLFLLGGGKEEVKLLNEWAEQFPGIINLAGKFSFSEELAIISNLDKMISMDSANMHLASLFGVPVVSIWGATHPYAGFYGWGQKAEHAAQVDLYCRPCSVFGNKPCYRGDHACMEQLPESLVMEKVFQI</sequence>
<gene>
    <name evidence="3" type="ORF">LZZ85_23070</name>
</gene>
<keyword evidence="1" id="KW-0328">Glycosyltransferase</keyword>